<reference evidence="1 2" key="1">
    <citation type="submission" date="2016-01" db="EMBL/GenBank/DDBJ databases">
        <authorList>
            <person name="McClelland M."/>
            <person name="Jain A."/>
            <person name="Saraogi P."/>
            <person name="Mendelson R."/>
            <person name="Westerman R."/>
            <person name="SanMiguel P."/>
            <person name="Csonka L."/>
        </authorList>
    </citation>
    <scope>NUCLEOTIDE SEQUENCE [LARGE SCALE GENOMIC DNA]</scope>
    <source>
        <strain evidence="1 2">R-53146</strain>
    </source>
</reference>
<dbReference type="STRING" id="1586267.GCA_001418685_01891"/>
<dbReference type="OrthoDB" id="1452667at2"/>
<evidence type="ECO:0000313" key="2">
    <source>
        <dbReference type="Proteomes" id="UP000182761"/>
    </source>
</evidence>
<dbReference type="AlphaFoldDB" id="A0A0X3ARQ2"/>
<proteinExistence type="predicted"/>
<organism evidence="1 2">
    <name type="scientific">Apibacter mensalis</name>
    <dbReference type="NCBI Taxonomy" id="1586267"/>
    <lineage>
        <taxon>Bacteria</taxon>
        <taxon>Pseudomonadati</taxon>
        <taxon>Bacteroidota</taxon>
        <taxon>Flavobacteriia</taxon>
        <taxon>Flavobacteriales</taxon>
        <taxon>Weeksellaceae</taxon>
        <taxon>Apibacter</taxon>
    </lineage>
</organism>
<accession>A0A0X3ARQ2</accession>
<protein>
    <submittedName>
        <fullName evidence="1">Uncharacterized protein</fullName>
    </submittedName>
</protein>
<keyword evidence="2" id="KW-1185">Reference proteome</keyword>
<dbReference type="Proteomes" id="UP000182761">
    <property type="component" value="Unassembled WGS sequence"/>
</dbReference>
<sequence length="219" mass="24974">MKLKYIFFQLITIVVVELSLISCVNNDDYSIPPVPPSGFFKETFNKVSKIKGGMIISSPWPKISAAANFDGEAEGAFYSDPYELADIRKLNGSSEIAKKELFIWFPANKKSSLIISNIHLGNRKNIVLRYNFNANIYNSDDISNINKLKIKFNEIELSMPDIELNAFNNKNKYRGVMIRIPDKIVKEISTLEFISEAANNDRGFRIDDIELVENFPSYK</sequence>
<dbReference type="EMBL" id="FCOR01000014">
    <property type="protein sequence ID" value="CVK17022.1"/>
    <property type="molecule type" value="Genomic_DNA"/>
</dbReference>
<name>A0A0X3ARQ2_9FLAO</name>
<evidence type="ECO:0000313" key="1">
    <source>
        <dbReference type="EMBL" id="CVK17022.1"/>
    </source>
</evidence>
<gene>
    <name evidence="1" type="ORF">Ga0061079_11437</name>
</gene>
<dbReference type="RefSeq" id="WP_141656251.1">
    <property type="nucleotide sequence ID" value="NZ_FCOR01000014.1"/>
</dbReference>